<dbReference type="InterPro" id="IPR008207">
    <property type="entry name" value="Sig_transdc_His_kin_Hpt_dom"/>
</dbReference>
<keyword evidence="8" id="KW-0812">Transmembrane</keyword>
<dbReference type="Gene3D" id="1.10.287.130">
    <property type="match status" value="1"/>
</dbReference>
<evidence type="ECO:0000256" key="8">
    <source>
        <dbReference type="SAM" id="Phobius"/>
    </source>
</evidence>
<evidence type="ECO:0000256" key="4">
    <source>
        <dbReference type="ARBA" id="ARBA00023012"/>
    </source>
</evidence>
<dbReference type="SUPFAM" id="SSF55785">
    <property type="entry name" value="PYP-like sensor domain (PAS domain)"/>
    <property type="match status" value="1"/>
</dbReference>
<dbReference type="GO" id="GO:0004673">
    <property type="term" value="F:protein histidine kinase activity"/>
    <property type="evidence" value="ECO:0007669"/>
    <property type="project" value="UniProtKB-EC"/>
</dbReference>
<comment type="caution">
    <text evidence="12">The sequence shown here is derived from an EMBL/GenBank/DDBJ whole genome shotgun (WGS) entry which is preliminary data.</text>
</comment>
<dbReference type="PANTHER" id="PTHR45339">
    <property type="entry name" value="HYBRID SIGNAL TRANSDUCTION HISTIDINE KINASE J"/>
    <property type="match status" value="1"/>
</dbReference>
<dbReference type="PRINTS" id="PR00344">
    <property type="entry name" value="BCTRLSENSOR"/>
</dbReference>
<keyword evidence="13" id="KW-1185">Reference proteome</keyword>
<gene>
    <name evidence="12" type="primary">rcsC_9</name>
    <name evidence="12" type="ORF">LMG1873_04926</name>
</gene>
<evidence type="ECO:0000256" key="5">
    <source>
        <dbReference type="PROSITE-ProRule" id="PRU00110"/>
    </source>
</evidence>
<dbReference type="InterPro" id="IPR011006">
    <property type="entry name" value="CheY-like_superfamily"/>
</dbReference>
<dbReference type="SMART" id="SM00448">
    <property type="entry name" value="REC"/>
    <property type="match status" value="1"/>
</dbReference>
<evidence type="ECO:0000256" key="6">
    <source>
        <dbReference type="PROSITE-ProRule" id="PRU00169"/>
    </source>
</evidence>
<dbReference type="SMART" id="SM00388">
    <property type="entry name" value="HisKA"/>
    <property type="match status" value="1"/>
</dbReference>
<keyword evidence="12" id="KW-0418">Kinase</keyword>
<evidence type="ECO:0000256" key="3">
    <source>
        <dbReference type="ARBA" id="ARBA00022553"/>
    </source>
</evidence>
<dbReference type="Proteomes" id="UP000494116">
    <property type="component" value="Unassembled WGS sequence"/>
</dbReference>
<dbReference type="SUPFAM" id="SSF55874">
    <property type="entry name" value="ATPase domain of HSP90 chaperone/DNA topoisomerase II/histidine kinase"/>
    <property type="match status" value="1"/>
</dbReference>
<feature type="domain" description="Histidine kinase" evidence="9">
    <location>
        <begin position="515"/>
        <end position="735"/>
    </location>
</feature>
<dbReference type="InterPro" id="IPR003594">
    <property type="entry name" value="HATPase_dom"/>
</dbReference>
<reference evidence="12 13" key="1">
    <citation type="submission" date="2020-04" db="EMBL/GenBank/DDBJ databases">
        <authorList>
            <person name="De Canck E."/>
        </authorList>
    </citation>
    <scope>NUCLEOTIDE SEQUENCE [LARGE SCALE GENOMIC DNA]</scope>
    <source>
        <strain evidence="12 13">LMG 1873</strain>
    </source>
</reference>
<dbReference type="SUPFAM" id="SSF47384">
    <property type="entry name" value="Homodimeric domain of signal transducing histidine kinase"/>
    <property type="match status" value="1"/>
</dbReference>
<proteinExistence type="predicted"/>
<keyword evidence="12" id="KW-0808">Transferase</keyword>
<feature type="domain" description="Response regulatory" evidence="10">
    <location>
        <begin position="864"/>
        <end position="978"/>
    </location>
</feature>
<dbReference type="InterPro" id="IPR004358">
    <property type="entry name" value="Sig_transdc_His_kin-like_C"/>
</dbReference>
<dbReference type="RefSeq" id="WP_050729347.1">
    <property type="nucleotide sequence ID" value="NZ_CADIJS010000005.1"/>
</dbReference>
<dbReference type="Pfam" id="PF00072">
    <property type="entry name" value="Response_reg"/>
    <property type="match status" value="1"/>
</dbReference>
<feature type="domain" description="HPt" evidence="11">
    <location>
        <begin position="1050"/>
        <end position="1141"/>
    </location>
</feature>
<comment type="catalytic activity">
    <reaction evidence="1">
        <text>ATP + protein L-histidine = ADP + protein N-phospho-L-histidine.</text>
        <dbReference type="EC" id="2.7.13.3"/>
    </reaction>
</comment>
<dbReference type="Gene3D" id="1.20.120.160">
    <property type="entry name" value="HPT domain"/>
    <property type="match status" value="1"/>
</dbReference>
<evidence type="ECO:0000256" key="1">
    <source>
        <dbReference type="ARBA" id="ARBA00000085"/>
    </source>
</evidence>
<dbReference type="Pfam" id="PF01627">
    <property type="entry name" value="Hpt"/>
    <property type="match status" value="1"/>
</dbReference>
<evidence type="ECO:0000259" key="9">
    <source>
        <dbReference type="PROSITE" id="PS50109"/>
    </source>
</evidence>
<evidence type="ECO:0000256" key="7">
    <source>
        <dbReference type="SAM" id="MobiDB-lite"/>
    </source>
</evidence>
<evidence type="ECO:0000256" key="2">
    <source>
        <dbReference type="ARBA" id="ARBA00012438"/>
    </source>
</evidence>
<dbReference type="InterPro" id="IPR005467">
    <property type="entry name" value="His_kinase_dom"/>
</dbReference>
<dbReference type="Gene3D" id="3.30.450.20">
    <property type="entry name" value="PAS domain"/>
    <property type="match status" value="1"/>
</dbReference>
<feature type="compositionally biased region" description="Low complexity" evidence="7">
    <location>
        <begin position="995"/>
        <end position="1012"/>
    </location>
</feature>
<organism evidence="12 13">
    <name type="scientific">Achromobacter piechaudii</name>
    <dbReference type="NCBI Taxonomy" id="72556"/>
    <lineage>
        <taxon>Bacteria</taxon>
        <taxon>Pseudomonadati</taxon>
        <taxon>Pseudomonadota</taxon>
        <taxon>Betaproteobacteria</taxon>
        <taxon>Burkholderiales</taxon>
        <taxon>Alcaligenaceae</taxon>
        <taxon>Achromobacter</taxon>
    </lineage>
</organism>
<dbReference type="InterPro" id="IPR003661">
    <property type="entry name" value="HisK_dim/P_dom"/>
</dbReference>
<accession>A0ABM8L3L5</accession>
<dbReference type="Pfam" id="PF02518">
    <property type="entry name" value="HATPase_c"/>
    <property type="match status" value="1"/>
</dbReference>
<dbReference type="PROSITE" id="PS50894">
    <property type="entry name" value="HPT"/>
    <property type="match status" value="1"/>
</dbReference>
<dbReference type="SUPFAM" id="SSF52172">
    <property type="entry name" value="CheY-like"/>
    <property type="match status" value="1"/>
</dbReference>
<dbReference type="PROSITE" id="PS50109">
    <property type="entry name" value="HIS_KIN"/>
    <property type="match status" value="1"/>
</dbReference>
<feature type="transmembrane region" description="Helical" evidence="8">
    <location>
        <begin position="16"/>
        <end position="38"/>
    </location>
</feature>
<name>A0ABM8L3L5_9BURK</name>
<keyword evidence="4" id="KW-0902">Two-component regulatory system</keyword>
<feature type="modified residue" description="4-aspartylphosphate" evidence="6">
    <location>
        <position position="913"/>
    </location>
</feature>
<dbReference type="CDD" id="cd17546">
    <property type="entry name" value="REC_hyHK_CKI1_RcsC-like"/>
    <property type="match status" value="1"/>
</dbReference>
<keyword evidence="8" id="KW-1133">Transmembrane helix</keyword>
<dbReference type="SUPFAM" id="SSF47226">
    <property type="entry name" value="Histidine-containing phosphotransfer domain, HPT domain"/>
    <property type="match status" value="1"/>
</dbReference>
<evidence type="ECO:0000259" key="11">
    <source>
        <dbReference type="PROSITE" id="PS50894"/>
    </source>
</evidence>
<dbReference type="PANTHER" id="PTHR45339:SF5">
    <property type="entry name" value="HISTIDINE KINASE"/>
    <property type="match status" value="1"/>
</dbReference>
<dbReference type="CDD" id="cd16922">
    <property type="entry name" value="HATPase_EvgS-ArcB-TorS-like"/>
    <property type="match status" value="1"/>
</dbReference>
<evidence type="ECO:0000313" key="13">
    <source>
        <dbReference type="Proteomes" id="UP000494116"/>
    </source>
</evidence>
<feature type="modified residue" description="Phosphohistidine" evidence="5">
    <location>
        <position position="1089"/>
    </location>
</feature>
<dbReference type="InterPro" id="IPR036641">
    <property type="entry name" value="HPT_dom_sf"/>
</dbReference>
<protein>
    <recommendedName>
        <fullName evidence="2">histidine kinase</fullName>
        <ecNumber evidence="2">2.7.13.3</ecNumber>
    </recommendedName>
</protein>
<dbReference type="EMBL" id="CADIJS010000005">
    <property type="protein sequence ID" value="CAB3732467.1"/>
    <property type="molecule type" value="Genomic_DNA"/>
</dbReference>
<dbReference type="EC" id="2.7.13.3" evidence="2"/>
<keyword evidence="8" id="KW-0472">Membrane</keyword>
<dbReference type="Gene3D" id="3.30.565.10">
    <property type="entry name" value="Histidine kinase-like ATPase, C-terminal domain"/>
    <property type="match status" value="1"/>
</dbReference>
<dbReference type="PROSITE" id="PS50110">
    <property type="entry name" value="RESPONSE_REGULATORY"/>
    <property type="match status" value="1"/>
</dbReference>
<keyword evidence="3 6" id="KW-0597">Phosphoprotein</keyword>
<dbReference type="InterPro" id="IPR001789">
    <property type="entry name" value="Sig_transdc_resp-reg_receiver"/>
</dbReference>
<sequence length="1141" mass="123908">MQETPFSRIARTSRRLNIALFGILPIALILISALLWGAQRIIKQEEDRLLMDFAVVVGYIHEQESFLIQFNKENQRLDGRPPVDDTELTTPLDSSHLGLRIYRGQHAMVAMPFSLFCAYPSECPVADSPVPAAAGYFADFYSTFWANSYFPAAAAFLINRSDSVGVAVPAINVKPGYGEPLLENTLLLVDDAVRSLLSPRTVLHPSKEPPTSASGSGMGVAGPQIRWFRPAGLPDRMVGIMPSGLTGSAWTNRGGGEPDVYVASMFSRRRINIYDRVLPSLQYDGFWLSHRDVGLMIGDGPAPVVGHSGLRATAGGLILQVSDPSGIWTAHYRVTYRNFFEDNLWLPISAALLLLLSLAGGIGYQRWYTRRVIEPAQIAHRDIAESEEFNRTLIQTAPIALCVLARANGDVLFANSLALQWLGAATGQGLRDSPAARPLLDQVLHASRPGNIETFHADDGRPLYVAYSPTRYKKQDVVLCAFADISARAEIERALAQAKRDADKASEAKSTFLATMSHEIRTPLYGVLGTLELMGMTELNAEQRQHLERIQNSSVILLQLISDILDITKIESGQLALESSLFRPRELVESCTRSFAALARQKGLLLFASVDGEVAPWVTGDPVRIRQILSNLLSNAIKFTEAGHVIVRLRGATRADGAQILTLQVVDTGIGIDKEDQAQLFSPFFQIDSASHTVRGAGIGLSICARLARLMDSDIRLTSELGLGSSFSLDLALQPADGPPLDEPDLHGIRVLVRSPHRELTDNVCEWLTRWGADARPAPAPVGQGEPDDVLLDILGDSHSPPVGWKGHFLSAGDPRESALGLPDQVDGHDLDSIGFGISRLVRGGPPVPAVPASTAAAESLQLRVLVAEDNPINQATLRHQLEQLGCTVTVAGNGAEALSMWTMAYYDVLLTDVNMPKMNGYELTGELRTRGFAQPIIGVTANAMRDEEVRCMAAGMNSWLVKPIELSALRRHLGDIKPYRPETPAGPTDDDDAPASAESDAPAESPAAVDSPADDSPKVDSPTVDSPLDDSPTLVSPTVDANPESPPPAPLVPAQYRRLFLDTMDGDLNNLDQAIARRDVRAALQTMHRMRGALVMVKMTTLSSDFHAAEVKLRRDGSDDAVFQEIISLMQALRNLLAQV</sequence>
<dbReference type="InterPro" id="IPR036890">
    <property type="entry name" value="HATPase_C_sf"/>
</dbReference>
<evidence type="ECO:0000313" key="12">
    <source>
        <dbReference type="EMBL" id="CAB3732467.1"/>
    </source>
</evidence>
<dbReference type="InterPro" id="IPR035965">
    <property type="entry name" value="PAS-like_dom_sf"/>
</dbReference>
<dbReference type="InterPro" id="IPR036097">
    <property type="entry name" value="HisK_dim/P_sf"/>
</dbReference>
<dbReference type="Pfam" id="PF00512">
    <property type="entry name" value="HisKA"/>
    <property type="match status" value="1"/>
</dbReference>
<dbReference type="CDD" id="cd00082">
    <property type="entry name" value="HisKA"/>
    <property type="match status" value="1"/>
</dbReference>
<feature type="region of interest" description="Disordered" evidence="7">
    <location>
        <begin position="977"/>
        <end position="1053"/>
    </location>
</feature>
<dbReference type="SMART" id="SM00387">
    <property type="entry name" value="HATPase_c"/>
    <property type="match status" value="1"/>
</dbReference>
<evidence type="ECO:0000259" key="10">
    <source>
        <dbReference type="PROSITE" id="PS50110"/>
    </source>
</evidence>
<dbReference type="Gene3D" id="3.40.50.2300">
    <property type="match status" value="1"/>
</dbReference>